<dbReference type="AlphaFoldDB" id="A0A915JFL7"/>
<evidence type="ECO:0000313" key="1">
    <source>
        <dbReference type="Proteomes" id="UP000887565"/>
    </source>
</evidence>
<protein>
    <submittedName>
        <fullName evidence="2">Secreted protein</fullName>
    </submittedName>
</protein>
<organism evidence="1 2">
    <name type="scientific">Romanomermis culicivorax</name>
    <name type="common">Nematode worm</name>
    <dbReference type="NCBI Taxonomy" id="13658"/>
    <lineage>
        <taxon>Eukaryota</taxon>
        <taxon>Metazoa</taxon>
        <taxon>Ecdysozoa</taxon>
        <taxon>Nematoda</taxon>
        <taxon>Enoplea</taxon>
        <taxon>Dorylaimia</taxon>
        <taxon>Mermithida</taxon>
        <taxon>Mermithoidea</taxon>
        <taxon>Mermithidae</taxon>
        <taxon>Romanomermis</taxon>
    </lineage>
</organism>
<name>A0A915JFL7_ROMCU</name>
<evidence type="ECO:0000313" key="2">
    <source>
        <dbReference type="WBParaSite" id="nRc.2.0.1.t24336-RA"/>
    </source>
</evidence>
<sequence length="75" mass="8156">MHMERASACVPTCATLALLNLASIAVGHLPIIPSLFYQLNLEMQKMVISRLFALVICVKVTTGESICCGSLCRPY</sequence>
<reference evidence="2" key="1">
    <citation type="submission" date="2022-11" db="UniProtKB">
        <authorList>
            <consortium name="WormBaseParasite"/>
        </authorList>
    </citation>
    <scope>IDENTIFICATION</scope>
</reference>
<proteinExistence type="predicted"/>
<accession>A0A915JFL7</accession>
<dbReference type="WBParaSite" id="nRc.2.0.1.t24336-RA">
    <property type="protein sequence ID" value="nRc.2.0.1.t24336-RA"/>
    <property type="gene ID" value="nRc.2.0.1.g24336"/>
</dbReference>
<keyword evidence="1" id="KW-1185">Reference proteome</keyword>
<dbReference type="Proteomes" id="UP000887565">
    <property type="component" value="Unplaced"/>
</dbReference>